<dbReference type="Gene3D" id="3.40.390.10">
    <property type="entry name" value="Collagenase (Catalytic Domain)"/>
    <property type="match status" value="1"/>
</dbReference>
<dbReference type="PANTHER" id="PTHR10201:SF213">
    <property type="entry name" value="METALLOENDOPROTEINASE 2-MMP-LIKE"/>
    <property type="match status" value="1"/>
</dbReference>
<keyword evidence="3" id="KW-0378">Hydrolase</keyword>
<dbReference type="InterPro" id="IPR033739">
    <property type="entry name" value="M10A_MMP"/>
</dbReference>
<dbReference type="SMART" id="SM00235">
    <property type="entry name" value="ZnMc"/>
    <property type="match status" value="1"/>
</dbReference>
<dbReference type="InterPro" id="IPR001818">
    <property type="entry name" value="Pept_M10_metallopeptidase"/>
</dbReference>
<dbReference type="SUPFAM" id="SSF55486">
    <property type="entry name" value="Metalloproteases ('zincins'), catalytic domain"/>
    <property type="match status" value="1"/>
</dbReference>
<feature type="domain" description="Peptidase metallopeptidase" evidence="5">
    <location>
        <begin position="39"/>
        <end position="190"/>
    </location>
</feature>
<sequence>MAMPRCGVEDVINGTTWMPNHKSGHTQFHKVSHLAFFEGNLKWPASKFHLSYAFLPGYPSEVSRAFSKWAFNTQFTFSHVVDYKKADIKISFERGEHRDDGSFDGVGGILAHAYPPTDERLHFDGDEAWSVGALTGYFDVETVALHEIGHVLGLQHSSIPGAIMFPSISAGVTKGLHEDDIAGVKALYQV</sequence>
<dbReference type="InterPro" id="IPR006026">
    <property type="entry name" value="Peptidase_Metallo"/>
</dbReference>
<dbReference type="CDD" id="cd04278">
    <property type="entry name" value="ZnMc_MMP"/>
    <property type="match status" value="1"/>
</dbReference>
<dbReference type="Pfam" id="PF00413">
    <property type="entry name" value="Peptidase_M10"/>
    <property type="match status" value="1"/>
</dbReference>
<keyword evidence="2" id="KW-0479">Metal-binding</keyword>
<evidence type="ECO:0000313" key="7">
    <source>
        <dbReference type="Proteomes" id="UP001642487"/>
    </source>
</evidence>
<dbReference type="PRINTS" id="PR00138">
    <property type="entry name" value="MATRIXIN"/>
</dbReference>
<evidence type="ECO:0000259" key="5">
    <source>
        <dbReference type="SMART" id="SM00235"/>
    </source>
</evidence>
<keyword evidence="7" id="KW-1185">Reference proteome</keyword>
<name>A0ABP0XPN9_9ROSI</name>
<evidence type="ECO:0000256" key="3">
    <source>
        <dbReference type="ARBA" id="ARBA00022801"/>
    </source>
</evidence>
<dbReference type="InterPro" id="IPR021190">
    <property type="entry name" value="Pept_M10A"/>
</dbReference>
<accession>A0ABP0XPN9</accession>
<reference evidence="6 7" key="1">
    <citation type="submission" date="2024-03" db="EMBL/GenBank/DDBJ databases">
        <authorList>
            <person name="Gkanogiannis A."/>
            <person name="Becerra Lopez-Lavalle L."/>
        </authorList>
    </citation>
    <scope>NUCLEOTIDE SEQUENCE [LARGE SCALE GENOMIC DNA]</scope>
</reference>
<dbReference type="Proteomes" id="UP001642487">
    <property type="component" value="Chromosome 1"/>
</dbReference>
<evidence type="ECO:0000256" key="1">
    <source>
        <dbReference type="ARBA" id="ARBA00022670"/>
    </source>
</evidence>
<protein>
    <recommendedName>
        <fullName evidence="5">Peptidase metallopeptidase domain-containing protein</fullName>
    </recommendedName>
</protein>
<keyword evidence="4" id="KW-0862">Zinc</keyword>
<proteinExistence type="predicted"/>
<evidence type="ECO:0000256" key="2">
    <source>
        <dbReference type="ARBA" id="ARBA00022723"/>
    </source>
</evidence>
<keyword evidence="1" id="KW-0645">Protease</keyword>
<dbReference type="PANTHER" id="PTHR10201">
    <property type="entry name" value="MATRIX METALLOPROTEINASE"/>
    <property type="match status" value="1"/>
</dbReference>
<evidence type="ECO:0000256" key="4">
    <source>
        <dbReference type="ARBA" id="ARBA00022833"/>
    </source>
</evidence>
<dbReference type="InterPro" id="IPR024079">
    <property type="entry name" value="MetalloPept_cat_dom_sf"/>
</dbReference>
<organism evidence="6 7">
    <name type="scientific">Citrullus colocynthis</name>
    <name type="common">colocynth</name>
    <dbReference type="NCBI Taxonomy" id="252529"/>
    <lineage>
        <taxon>Eukaryota</taxon>
        <taxon>Viridiplantae</taxon>
        <taxon>Streptophyta</taxon>
        <taxon>Embryophyta</taxon>
        <taxon>Tracheophyta</taxon>
        <taxon>Spermatophyta</taxon>
        <taxon>Magnoliopsida</taxon>
        <taxon>eudicotyledons</taxon>
        <taxon>Gunneridae</taxon>
        <taxon>Pentapetalae</taxon>
        <taxon>rosids</taxon>
        <taxon>fabids</taxon>
        <taxon>Cucurbitales</taxon>
        <taxon>Cucurbitaceae</taxon>
        <taxon>Benincaseae</taxon>
        <taxon>Citrullus</taxon>
    </lineage>
</organism>
<evidence type="ECO:0000313" key="6">
    <source>
        <dbReference type="EMBL" id="CAK9308931.1"/>
    </source>
</evidence>
<gene>
    <name evidence="6" type="ORF">CITCOLO1_LOCUS451</name>
</gene>
<dbReference type="EMBL" id="OZ021735">
    <property type="protein sequence ID" value="CAK9308931.1"/>
    <property type="molecule type" value="Genomic_DNA"/>
</dbReference>